<proteinExistence type="predicted"/>
<dbReference type="EMBL" id="JANBUP010001592">
    <property type="protein sequence ID" value="KAJ2804734.1"/>
    <property type="molecule type" value="Genomic_DNA"/>
</dbReference>
<gene>
    <name evidence="1" type="ORF">H4S07_004165</name>
</gene>
<reference evidence="1" key="1">
    <citation type="submission" date="2022-07" db="EMBL/GenBank/DDBJ databases">
        <title>Phylogenomic reconstructions and comparative analyses of Kickxellomycotina fungi.</title>
        <authorList>
            <person name="Reynolds N.K."/>
            <person name="Stajich J.E."/>
            <person name="Barry K."/>
            <person name="Grigoriev I.V."/>
            <person name="Crous P."/>
            <person name="Smith M.E."/>
        </authorList>
    </citation>
    <scope>NUCLEOTIDE SEQUENCE</scope>
    <source>
        <strain evidence="1">CBS 102833</strain>
    </source>
</reference>
<sequence length="110" mass="12847">MSLSTTTEKDKSQLHVFVYSVDNILWDEFTLHIEGRPNAEKLRDTAEERFQEKMGQAFYIDLLHNSVSQPTNKKLTNAHLDSAVWWEDAWNEEIGMYALHAKLRPIKSQL</sequence>
<accession>A0ACC1LBR3</accession>
<evidence type="ECO:0000313" key="1">
    <source>
        <dbReference type="EMBL" id="KAJ2804734.1"/>
    </source>
</evidence>
<organism evidence="1 2">
    <name type="scientific">Coemansia furcata</name>
    <dbReference type="NCBI Taxonomy" id="417177"/>
    <lineage>
        <taxon>Eukaryota</taxon>
        <taxon>Fungi</taxon>
        <taxon>Fungi incertae sedis</taxon>
        <taxon>Zoopagomycota</taxon>
        <taxon>Kickxellomycotina</taxon>
        <taxon>Kickxellomycetes</taxon>
        <taxon>Kickxellales</taxon>
        <taxon>Kickxellaceae</taxon>
        <taxon>Coemansia</taxon>
    </lineage>
</organism>
<name>A0ACC1LBR3_9FUNG</name>
<keyword evidence="2" id="KW-1185">Reference proteome</keyword>
<evidence type="ECO:0000313" key="2">
    <source>
        <dbReference type="Proteomes" id="UP001140096"/>
    </source>
</evidence>
<comment type="caution">
    <text evidence="1">The sequence shown here is derived from an EMBL/GenBank/DDBJ whole genome shotgun (WGS) entry which is preliminary data.</text>
</comment>
<protein>
    <submittedName>
        <fullName evidence="1">Uncharacterized protein</fullName>
    </submittedName>
</protein>
<dbReference type="Proteomes" id="UP001140096">
    <property type="component" value="Unassembled WGS sequence"/>
</dbReference>